<keyword evidence="2" id="KW-1185">Reference proteome</keyword>
<dbReference type="EMBL" id="JAQIZT010000018">
    <property type="protein sequence ID" value="KAJ6958587.1"/>
    <property type="molecule type" value="Genomic_DNA"/>
</dbReference>
<proteinExistence type="predicted"/>
<comment type="caution">
    <text evidence="1">The sequence shown here is derived from an EMBL/GenBank/DDBJ whole genome shotgun (WGS) entry which is preliminary data.</text>
</comment>
<dbReference type="AlphaFoldDB" id="A0AAD6PT53"/>
<sequence length="27" mass="3067">MTLLLPVLLLPVLGSCRYAMESRFMVI</sequence>
<dbReference type="Proteomes" id="UP001164929">
    <property type="component" value="Chromosome 18"/>
</dbReference>
<name>A0AAD6PT53_9ROSI</name>
<evidence type="ECO:0000313" key="1">
    <source>
        <dbReference type="EMBL" id="KAJ6958587.1"/>
    </source>
</evidence>
<gene>
    <name evidence="1" type="ORF">NC653_040289</name>
</gene>
<organism evidence="1 2">
    <name type="scientific">Populus alba x Populus x berolinensis</name>
    <dbReference type="NCBI Taxonomy" id="444605"/>
    <lineage>
        <taxon>Eukaryota</taxon>
        <taxon>Viridiplantae</taxon>
        <taxon>Streptophyta</taxon>
        <taxon>Embryophyta</taxon>
        <taxon>Tracheophyta</taxon>
        <taxon>Spermatophyta</taxon>
        <taxon>Magnoliopsida</taxon>
        <taxon>eudicotyledons</taxon>
        <taxon>Gunneridae</taxon>
        <taxon>Pentapetalae</taxon>
        <taxon>rosids</taxon>
        <taxon>fabids</taxon>
        <taxon>Malpighiales</taxon>
        <taxon>Salicaceae</taxon>
        <taxon>Saliceae</taxon>
        <taxon>Populus</taxon>
    </lineage>
</organism>
<protein>
    <submittedName>
        <fullName evidence="1">Uncharacterized protein</fullName>
    </submittedName>
</protein>
<evidence type="ECO:0000313" key="2">
    <source>
        <dbReference type="Proteomes" id="UP001164929"/>
    </source>
</evidence>
<reference evidence="1 2" key="1">
    <citation type="journal article" date="2023" name="Mol. Ecol. Resour.">
        <title>Chromosome-level genome assembly of a triploid poplar Populus alba 'Berolinensis'.</title>
        <authorList>
            <person name="Chen S."/>
            <person name="Yu Y."/>
            <person name="Wang X."/>
            <person name="Wang S."/>
            <person name="Zhang T."/>
            <person name="Zhou Y."/>
            <person name="He R."/>
            <person name="Meng N."/>
            <person name="Wang Y."/>
            <person name="Liu W."/>
            <person name="Liu Z."/>
            <person name="Liu J."/>
            <person name="Guo Q."/>
            <person name="Huang H."/>
            <person name="Sederoff R.R."/>
            <person name="Wang G."/>
            <person name="Qu G."/>
            <person name="Chen S."/>
        </authorList>
    </citation>
    <scope>NUCLEOTIDE SEQUENCE [LARGE SCALE GENOMIC DNA]</scope>
    <source>
        <strain evidence="1">SC-2020</strain>
    </source>
</reference>
<accession>A0AAD6PT53</accession>